<dbReference type="HAMAP" id="MF_01813">
    <property type="entry name" value="MenG_UbiE_methyltr"/>
    <property type="match status" value="1"/>
</dbReference>
<reference evidence="8" key="1">
    <citation type="submission" date="2017-02" db="UniProtKB">
        <authorList>
            <consortium name="WormBaseParasite"/>
        </authorList>
    </citation>
    <scope>IDENTIFICATION</scope>
</reference>
<dbReference type="WBParaSite" id="PTRK_0001374200.1">
    <property type="protein sequence ID" value="PTRK_0001374200.1"/>
    <property type="gene ID" value="PTRK_0001374200"/>
</dbReference>
<dbReference type="EC" id="2.1.1.201" evidence="6"/>
<dbReference type="Gene3D" id="3.40.50.150">
    <property type="entry name" value="Vaccinia Virus protein VP39"/>
    <property type="match status" value="1"/>
</dbReference>
<organism evidence="7 8">
    <name type="scientific">Parastrongyloides trichosuri</name>
    <name type="common">Possum-specific nematode worm</name>
    <dbReference type="NCBI Taxonomy" id="131310"/>
    <lineage>
        <taxon>Eukaryota</taxon>
        <taxon>Metazoa</taxon>
        <taxon>Ecdysozoa</taxon>
        <taxon>Nematoda</taxon>
        <taxon>Chromadorea</taxon>
        <taxon>Rhabditida</taxon>
        <taxon>Tylenchina</taxon>
        <taxon>Panagrolaimomorpha</taxon>
        <taxon>Strongyloidoidea</taxon>
        <taxon>Strongyloididae</taxon>
        <taxon>Parastrongyloides</taxon>
    </lineage>
</organism>
<keyword evidence="7" id="KW-1185">Reference proteome</keyword>
<dbReference type="UniPathway" id="UPA00232"/>
<dbReference type="AlphaFoldDB" id="A0A0N4ZY69"/>
<keyword evidence="6" id="KW-0999">Mitochondrion inner membrane</keyword>
<evidence type="ECO:0000256" key="3">
    <source>
        <dbReference type="ARBA" id="ARBA00022688"/>
    </source>
</evidence>
<comment type="catalytic activity">
    <reaction evidence="6">
        <text>a 2-methoxy-6-(all-trans-polyprenyl)benzene-1,4-diol + S-adenosyl-L-methionine = a 5-methoxy-2-methyl-3-(all-trans-polyprenyl)benzene-1,4-diol + S-adenosyl-L-homocysteine + H(+)</text>
        <dbReference type="Rhea" id="RHEA:28286"/>
        <dbReference type="Rhea" id="RHEA-COMP:10858"/>
        <dbReference type="Rhea" id="RHEA-COMP:10859"/>
        <dbReference type="ChEBI" id="CHEBI:15378"/>
        <dbReference type="ChEBI" id="CHEBI:57856"/>
        <dbReference type="ChEBI" id="CHEBI:59789"/>
        <dbReference type="ChEBI" id="CHEBI:84166"/>
        <dbReference type="ChEBI" id="CHEBI:84167"/>
        <dbReference type="EC" id="2.1.1.201"/>
    </reaction>
</comment>
<dbReference type="Proteomes" id="UP000038045">
    <property type="component" value="Unplaced"/>
</dbReference>
<dbReference type="Pfam" id="PF01209">
    <property type="entry name" value="Ubie_methyltran"/>
    <property type="match status" value="1"/>
</dbReference>
<keyword evidence="2 6" id="KW-0808">Transferase</keyword>
<dbReference type="NCBIfam" id="NF001244">
    <property type="entry name" value="PRK00216.1-5"/>
    <property type="match status" value="1"/>
</dbReference>
<dbReference type="InterPro" id="IPR023576">
    <property type="entry name" value="UbiE/COQ5_MeTrFase_CS"/>
</dbReference>
<feature type="binding site" evidence="6">
    <location>
        <position position="122"/>
    </location>
    <ligand>
        <name>S-adenosyl-L-methionine</name>
        <dbReference type="ChEBI" id="CHEBI:59789"/>
    </ligand>
</feature>
<sequence length="279" mass="31531">MNLTKCIRSLNLYIKSIPKISSTTIISKRYATTHFGFEEVDEKDKEKKVHTVFANVASKYDLMNDAMSLGIHRLWKDYFIQRINPTSNTVMLDVAGGTGDIAFRALRNMQKKTGTGSVTIVDINQNMLDVGKQRAEEDTTLDKSKLKWQCANAESLPFGDNTFDLYTIAFGIRNCTHVDKVIREAYRVLKPNGKFAVLEFSQIAAPISSLYDLYSFNVIPVLGQVLASDYNSYKYLVESIRKFPNQNDFATMIKNEGFEEVTYENLSLGICAIHSGIKK</sequence>
<comment type="function">
    <text evidence="6">Methyltransferase required for the conversion of 2-polyprenyl-6-methoxy-1,4-benzoquinol (DDMQH2) to 2-polyprenyl-3-methyl-6-methoxy-1,4-benzoquinol (DMQH2).</text>
</comment>
<evidence type="ECO:0000256" key="2">
    <source>
        <dbReference type="ARBA" id="ARBA00022679"/>
    </source>
</evidence>
<dbReference type="STRING" id="131310.A0A0N4ZY69"/>
<comment type="pathway">
    <text evidence="6">Cofactor biosynthesis; ubiquinone biosynthesis.</text>
</comment>
<dbReference type="InterPro" id="IPR029063">
    <property type="entry name" value="SAM-dependent_MTases_sf"/>
</dbReference>
<proteinExistence type="inferred from homology"/>
<dbReference type="InterPro" id="IPR004033">
    <property type="entry name" value="UbiE/COQ5_MeTrFase"/>
</dbReference>
<dbReference type="SUPFAM" id="SSF53335">
    <property type="entry name" value="S-adenosyl-L-methionine-dependent methyltransferases"/>
    <property type="match status" value="1"/>
</dbReference>
<evidence type="ECO:0000256" key="5">
    <source>
        <dbReference type="ARBA" id="ARBA00046387"/>
    </source>
</evidence>
<feature type="binding site" evidence="6">
    <location>
        <position position="98"/>
    </location>
    <ligand>
        <name>S-adenosyl-L-methionine</name>
        <dbReference type="ChEBI" id="CHEBI:59789"/>
    </ligand>
</feature>
<dbReference type="PROSITE" id="PS51608">
    <property type="entry name" value="SAM_MT_UBIE"/>
    <property type="match status" value="1"/>
</dbReference>
<evidence type="ECO:0000256" key="6">
    <source>
        <dbReference type="HAMAP-Rule" id="MF_03191"/>
    </source>
</evidence>
<dbReference type="FunFam" id="3.40.50.150:FF:000064">
    <property type="entry name" value="2-methoxy-6-polyprenyl-1,4-benzoquinol methylase, mitochondrial"/>
    <property type="match status" value="1"/>
</dbReference>
<evidence type="ECO:0000256" key="1">
    <source>
        <dbReference type="ARBA" id="ARBA00022603"/>
    </source>
</evidence>
<dbReference type="GO" id="GO:0031314">
    <property type="term" value="C:extrinsic component of mitochondrial inner membrane"/>
    <property type="evidence" value="ECO:0007669"/>
    <property type="project" value="UniProtKB-UniRule"/>
</dbReference>
<dbReference type="PROSITE" id="PS01183">
    <property type="entry name" value="UBIE_1"/>
    <property type="match status" value="1"/>
</dbReference>
<keyword evidence="4 6" id="KW-0949">S-adenosyl-L-methionine</keyword>
<protein>
    <recommendedName>
        <fullName evidence="6">2-methoxy-6-polyprenyl-1,4-benzoquinol methylase, mitochondrial</fullName>
        <ecNumber evidence="6">2.1.1.201</ecNumber>
    </recommendedName>
    <alternativeName>
        <fullName evidence="6">Ubiquinone biosynthesis methyltransferase COQ5</fullName>
    </alternativeName>
</protein>
<comment type="caution">
    <text evidence="6">Lacks conserved residue(s) required for the propagation of feature annotation.</text>
</comment>
<comment type="subunit">
    <text evidence="5">Component of a multi-subunit COQ enzyme complex, composed of at least COQ3, COQ4, COQ5, COQ6, COQ7 and COQ9. Interacts with PYURF; the interaction is direct, stabilizes COQ5 protein and associates PYURF with COQ enzyme complex.</text>
</comment>
<feature type="binding site" evidence="6">
    <location>
        <begin position="152"/>
        <end position="153"/>
    </location>
    <ligand>
        <name>S-adenosyl-L-methionine</name>
        <dbReference type="ChEBI" id="CHEBI:59789"/>
    </ligand>
</feature>
<accession>A0A0N4ZY69</accession>
<evidence type="ECO:0000313" key="7">
    <source>
        <dbReference type="Proteomes" id="UP000038045"/>
    </source>
</evidence>
<evidence type="ECO:0000313" key="8">
    <source>
        <dbReference type="WBParaSite" id="PTRK_0001374200.1"/>
    </source>
</evidence>
<dbReference type="GO" id="GO:0032259">
    <property type="term" value="P:methylation"/>
    <property type="evidence" value="ECO:0007669"/>
    <property type="project" value="UniProtKB-KW"/>
</dbReference>
<dbReference type="PANTHER" id="PTHR43591:SF24">
    <property type="entry name" value="2-METHOXY-6-POLYPRENYL-1,4-BENZOQUINOL METHYLASE, MITOCHONDRIAL"/>
    <property type="match status" value="1"/>
</dbReference>
<dbReference type="PANTHER" id="PTHR43591">
    <property type="entry name" value="METHYLTRANSFERASE"/>
    <property type="match status" value="1"/>
</dbReference>
<evidence type="ECO:0000256" key="4">
    <source>
        <dbReference type="ARBA" id="ARBA00022691"/>
    </source>
</evidence>
<dbReference type="GO" id="GO:0008425">
    <property type="term" value="F:2-methoxy-6-polyprenyl-1,4-benzoquinol methyltransferase activity"/>
    <property type="evidence" value="ECO:0007669"/>
    <property type="project" value="UniProtKB-UniRule"/>
</dbReference>
<dbReference type="CDD" id="cd02440">
    <property type="entry name" value="AdoMet_MTases"/>
    <property type="match status" value="1"/>
</dbReference>
<dbReference type="NCBIfam" id="TIGR01934">
    <property type="entry name" value="MenG_MenH_UbiE"/>
    <property type="match status" value="1"/>
</dbReference>
<keyword evidence="1 6" id="KW-0489">Methyltransferase</keyword>
<comment type="subcellular location">
    <subcellularLocation>
        <location evidence="6">Mitochondrion inner membrane</location>
        <topology evidence="6">Peripheral membrane protein</topology>
        <orientation evidence="6">Matrix side</orientation>
    </subcellularLocation>
</comment>
<keyword evidence="6" id="KW-0472">Membrane</keyword>
<keyword evidence="3 6" id="KW-0831">Ubiquinone biosynthesis</keyword>
<name>A0A0N4ZY69_PARTI</name>
<comment type="similarity">
    <text evidence="6">Belongs to the class I-like SAM-binding methyltransferase superfamily. MenG/UbiE family.</text>
</comment>
<keyword evidence="6" id="KW-0496">Mitochondrion</keyword>